<dbReference type="Proteomes" id="UP000801492">
    <property type="component" value="Unassembled WGS sequence"/>
</dbReference>
<sequence length="94" mass="10664">MQQVNEMEEPIRNTTGKIVTFAPSVPMSTYLVSFTINDFKFKEILVDVSGKAIPLRVYGADTQKGGFDYALETGRTLLKYYIIYFGVDYPLPKL</sequence>
<keyword evidence="3" id="KW-1185">Reference proteome</keyword>
<feature type="non-terminal residue" evidence="2">
    <location>
        <position position="94"/>
    </location>
</feature>
<dbReference type="GO" id="GO:0008270">
    <property type="term" value="F:zinc ion binding"/>
    <property type="evidence" value="ECO:0007669"/>
    <property type="project" value="TreeGrafter"/>
</dbReference>
<dbReference type="PANTHER" id="PTHR11533:SF276">
    <property type="entry name" value="GLUTAMYL AMINOPEPTIDASE"/>
    <property type="match status" value="1"/>
</dbReference>
<keyword evidence="1" id="KW-0378">Hydrolase</keyword>
<name>A0A8K0G381_IGNLU</name>
<proteinExistence type="predicted"/>
<evidence type="ECO:0000256" key="1">
    <source>
        <dbReference type="ARBA" id="ARBA00022438"/>
    </source>
</evidence>
<dbReference type="AlphaFoldDB" id="A0A8K0G381"/>
<dbReference type="EMBL" id="VTPC01058567">
    <property type="protein sequence ID" value="KAF2890085.1"/>
    <property type="molecule type" value="Genomic_DNA"/>
</dbReference>
<dbReference type="GO" id="GO:0005615">
    <property type="term" value="C:extracellular space"/>
    <property type="evidence" value="ECO:0007669"/>
    <property type="project" value="TreeGrafter"/>
</dbReference>
<gene>
    <name evidence="2" type="ORF">ILUMI_16088</name>
</gene>
<dbReference type="PANTHER" id="PTHR11533">
    <property type="entry name" value="PROTEASE M1 ZINC METALLOPROTEASE"/>
    <property type="match status" value="1"/>
</dbReference>
<dbReference type="InterPro" id="IPR042097">
    <property type="entry name" value="Aminopeptidase_N-like_N_sf"/>
</dbReference>
<organism evidence="2 3">
    <name type="scientific">Ignelater luminosus</name>
    <name type="common">Cucubano</name>
    <name type="synonym">Pyrophorus luminosus</name>
    <dbReference type="NCBI Taxonomy" id="2038154"/>
    <lineage>
        <taxon>Eukaryota</taxon>
        <taxon>Metazoa</taxon>
        <taxon>Ecdysozoa</taxon>
        <taxon>Arthropoda</taxon>
        <taxon>Hexapoda</taxon>
        <taxon>Insecta</taxon>
        <taxon>Pterygota</taxon>
        <taxon>Neoptera</taxon>
        <taxon>Endopterygota</taxon>
        <taxon>Coleoptera</taxon>
        <taxon>Polyphaga</taxon>
        <taxon>Elateriformia</taxon>
        <taxon>Elateroidea</taxon>
        <taxon>Elateridae</taxon>
        <taxon>Agrypninae</taxon>
        <taxon>Pyrophorini</taxon>
        <taxon>Ignelater</taxon>
    </lineage>
</organism>
<keyword evidence="1" id="KW-0031">Aminopeptidase</keyword>
<dbReference type="GO" id="GO:0005737">
    <property type="term" value="C:cytoplasm"/>
    <property type="evidence" value="ECO:0007669"/>
    <property type="project" value="TreeGrafter"/>
</dbReference>
<dbReference type="InterPro" id="IPR050344">
    <property type="entry name" value="Peptidase_M1_aminopeptidases"/>
</dbReference>
<comment type="caution">
    <text evidence="2">The sequence shown here is derived from an EMBL/GenBank/DDBJ whole genome shotgun (WGS) entry which is preliminary data.</text>
</comment>
<dbReference type="GO" id="GO:0043171">
    <property type="term" value="P:peptide catabolic process"/>
    <property type="evidence" value="ECO:0007669"/>
    <property type="project" value="TreeGrafter"/>
</dbReference>
<keyword evidence="1" id="KW-0645">Protease</keyword>
<evidence type="ECO:0000313" key="2">
    <source>
        <dbReference type="EMBL" id="KAF2890085.1"/>
    </source>
</evidence>
<reference evidence="2" key="1">
    <citation type="submission" date="2019-08" db="EMBL/GenBank/DDBJ databases">
        <title>The genome of the North American firefly Photinus pyralis.</title>
        <authorList>
            <consortium name="Photinus pyralis genome working group"/>
            <person name="Fallon T.R."/>
            <person name="Sander Lower S.E."/>
            <person name="Weng J.-K."/>
        </authorList>
    </citation>
    <scope>NUCLEOTIDE SEQUENCE</scope>
    <source>
        <strain evidence="2">TRF0915ILg1</strain>
        <tissue evidence="2">Whole body</tissue>
    </source>
</reference>
<evidence type="ECO:0000313" key="3">
    <source>
        <dbReference type="Proteomes" id="UP000801492"/>
    </source>
</evidence>
<dbReference type="GO" id="GO:0042277">
    <property type="term" value="F:peptide binding"/>
    <property type="evidence" value="ECO:0007669"/>
    <property type="project" value="TreeGrafter"/>
</dbReference>
<dbReference type="GO" id="GO:0016020">
    <property type="term" value="C:membrane"/>
    <property type="evidence" value="ECO:0007669"/>
    <property type="project" value="TreeGrafter"/>
</dbReference>
<dbReference type="GO" id="GO:0070006">
    <property type="term" value="F:metalloaminopeptidase activity"/>
    <property type="evidence" value="ECO:0007669"/>
    <property type="project" value="TreeGrafter"/>
</dbReference>
<dbReference type="GO" id="GO:0006508">
    <property type="term" value="P:proteolysis"/>
    <property type="evidence" value="ECO:0007669"/>
    <property type="project" value="TreeGrafter"/>
</dbReference>
<dbReference type="Gene3D" id="2.60.40.1730">
    <property type="entry name" value="tricorn interacting facor f3 domain"/>
    <property type="match status" value="1"/>
</dbReference>
<accession>A0A8K0G381</accession>
<protein>
    <submittedName>
        <fullName evidence="2">Uncharacterized protein</fullName>
    </submittedName>
</protein>
<dbReference type="Gene3D" id="3.30.2010.30">
    <property type="match status" value="1"/>
</dbReference>